<feature type="active site" description="Charge relay system" evidence="5">
    <location>
        <position position="113"/>
    </location>
</feature>
<evidence type="ECO:0000256" key="7">
    <source>
        <dbReference type="SAM" id="Phobius"/>
    </source>
</evidence>
<accession>A0A6G7YD67</accession>
<keyword evidence="7" id="KW-1133">Transmembrane helix</keyword>
<keyword evidence="3 5" id="KW-0378">Hydrolase</keyword>
<keyword evidence="2 5" id="KW-0645">Protease</keyword>
<evidence type="ECO:0000259" key="8">
    <source>
        <dbReference type="Pfam" id="PF00082"/>
    </source>
</evidence>
<dbReference type="InterPro" id="IPR036852">
    <property type="entry name" value="Peptidase_S8/S53_dom_sf"/>
</dbReference>
<organism evidence="9 10">
    <name type="scientific">Nocardioides piscis</name>
    <dbReference type="NCBI Taxonomy" id="2714938"/>
    <lineage>
        <taxon>Bacteria</taxon>
        <taxon>Bacillati</taxon>
        <taxon>Actinomycetota</taxon>
        <taxon>Actinomycetes</taxon>
        <taxon>Propionibacteriales</taxon>
        <taxon>Nocardioidaceae</taxon>
        <taxon>Nocardioides</taxon>
    </lineage>
</organism>
<dbReference type="InterPro" id="IPR015500">
    <property type="entry name" value="Peptidase_S8_subtilisin-rel"/>
</dbReference>
<dbReference type="PRINTS" id="PR00723">
    <property type="entry name" value="SUBTILISIN"/>
</dbReference>
<dbReference type="RefSeq" id="WP_166315034.1">
    <property type="nucleotide sequence ID" value="NZ_CP049866.1"/>
</dbReference>
<evidence type="ECO:0000256" key="5">
    <source>
        <dbReference type="PROSITE-ProRule" id="PRU01240"/>
    </source>
</evidence>
<keyword evidence="7" id="KW-0812">Transmembrane</keyword>
<dbReference type="InterPro" id="IPR050131">
    <property type="entry name" value="Peptidase_S8_subtilisin-like"/>
</dbReference>
<keyword evidence="4 5" id="KW-0720">Serine protease</keyword>
<feature type="active site" description="Charge relay system" evidence="5">
    <location>
        <position position="297"/>
    </location>
</feature>
<dbReference type="KEGG" id="npi:G7071_03765"/>
<keyword evidence="10" id="KW-1185">Reference proteome</keyword>
<dbReference type="Proteomes" id="UP000502035">
    <property type="component" value="Chromosome"/>
</dbReference>
<dbReference type="GO" id="GO:0006508">
    <property type="term" value="P:proteolysis"/>
    <property type="evidence" value="ECO:0007669"/>
    <property type="project" value="UniProtKB-KW"/>
</dbReference>
<dbReference type="EMBL" id="CP049866">
    <property type="protein sequence ID" value="QIK74669.1"/>
    <property type="molecule type" value="Genomic_DNA"/>
</dbReference>
<dbReference type="SUPFAM" id="SSF52743">
    <property type="entry name" value="Subtilisin-like"/>
    <property type="match status" value="1"/>
</dbReference>
<evidence type="ECO:0000256" key="4">
    <source>
        <dbReference type="ARBA" id="ARBA00022825"/>
    </source>
</evidence>
<dbReference type="PANTHER" id="PTHR43806:SF11">
    <property type="entry name" value="CEREVISIN-RELATED"/>
    <property type="match status" value="1"/>
</dbReference>
<proteinExistence type="inferred from homology"/>
<dbReference type="Pfam" id="PF00082">
    <property type="entry name" value="Peptidase_S8"/>
    <property type="match status" value="1"/>
</dbReference>
<protein>
    <submittedName>
        <fullName evidence="9">S8 family serine peptidase</fullName>
    </submittedName>
</protein>
<comment type="similarity">
    <text evidence="1 5">Belongs to the peptidase S8 family.</text>
</comment>
<evidence type="ECO:0000313" key="10">
    <source>
        <dbReference type="Proteomes" id="UP000502035"/>
    </source>
</evidence>
<feature type="active site" description="Charge relay system" evidence="5">
    <location>
        <position position="83"/>
    </location>
</feature>
<gene>
    <name evidence="9" type="ORF">G7071_03765</name>
</gene>
<reference evidence="9 10" key="1">
    <citation type="submission" date="2020-03" db="EMBL/GenBank/DDBJ databases">
        <title>Nocardioides sp. nov., isolated from fish.</title>
        <authorList>
            <person name="Hyun D.-W."/>
            <person name="Bae J.-W."/>
        </authorList>
    </citation>
    <scope>NUCLEOTIDE SEQUENCE [LARGE SCALE GENOMIC DNA]</scope>
    <source>
        <strain evidence="9 10">HDW12A</strain>
    </source>
</reference>
<dbReference type="AlphaFoldDB" id="A0A6G7YD67"/>
<sequence>MIRRAGWLLYGAVPLLGLALAPGWVMGPAAHAESEAPCSETVLRDTGDLAPSRAVDNPPLERMHVPAAREIADGTGVRVVVIDSGIEPQPAPGVAPASATSLPGLDPVRLSGHGTLVSGLIAGEEGVAPGAEILDVRVFDTAEADVVQGHRDVTARGIADGIRQAIALHRAHPVHVVTIALSVSTDDPVLRRAIRDLLVHDVVVVASAGDASDDDASAEGPSADEGASFEGTPDSDAPVYPADYPGVLAVSAVAPPGGSVIGSVVPNRDTDVAAPTVGAISVNANGQRCDIEQVAASWAAAEVSGVVALLRSHFRGESAEQVVARLVASAEGSERVRSPWTGAGVVQAHDALTRSLAPGRSGEIVPSVAQDRVDATPPLPQQRPDLLGPSRTLLLWAGLGGGALLALALLLRPLNAARRPNAKDGGV</sequence>
<feature type="transmembrane region" description="Helical" evidence="7">
    <location>
        <begin position="393"/>
        <end position="411"/>
    </location>
</feature>
<evidence type="ECO:0000313" key="9">
    <source>
        <dbReference type="EMBL" id="QIK74669.1"/>
    </source>
</evidence>
<evidence type="ECO:0000256" key="6">
    <source>
        <dbReference type="SAM" id="MobiDB-lite"/>
    </source>
</evidence>
<dbReference type="Gene3D" id="3.40.50.200">
    <property type="entry name" value="Peptidase S8/S53 domain"/>
    <property type="match status" value="1"/>
</dbReference>
<evidence type="ECO:0000256" key="1">
    <source>
        <dbReference type="ARBA" id="ARBA00011073"/>
    </source>
</evidence>
<keyword evidence="7" id="KW-0472">Membrane</keyword>
<feature type="region of interest" description="Disordered" evidence="6">
    <location>
        <begin position="210"/>
        <end position="236"/>
    </location>
</feature>
<dbReference type="PROSITE" id="PS51892">
    <property type="entry name" value="SUBTILASE"/>
    <property type="match status" value="1"/>
</dbReference>
<dbReference type="InterPro" id="IPR022398">
    <property type="entry name" value="Peptidase_S8_His-AS"/>
</dbReference>
<dbReference type="GO" id="GO:0004252">
    <property type="term" value="F:serine-type endopeptidase activity"/>
    <property type="evidence" value="ECO:0007669"/>
    <property type="project" value="UniProtKB-UniRule"/>
</dbReference>
<evidence type="ECO:0000256" key="3">
    <source>
        <dbReference type="ARBA" id="ARBA00022801"/>
    </source>
</evidence>
<name>A0A6G7YD67_9ACTN</name>
<dbReference type="PANTHER" id="PTHR43806">
    <property type="entry name" value="PEPTIDASE S8"/>
    <property type="match status" value="1"/>
</dbReference>
<feature type="domain" description="Peptidase S8/S53" evidence="8">
    <location>
        <begin position="74"/>
        <end position="331"/>
    </location>
</feature>
<dbReference type="PROSITE" id="PS00137">
    <property type="entry name" value="SUBTILASE_HIS"/>
    <property type="match status" value="1"/>
</dbReference>
<dbReference type="InterPro" id="IPR000209">
    <property type="entry name" value="Peptidase_S8/S53_dom"/>
</dbReference>
<evidence type="ECO:0000256" key="2">
    <source>
        <dbReference type="ARBA" id="ARBA00022670"/>
    </source>
</evidence>